<dbReference type="InterPro" id="IPR029030">
    <property type="entry name" value="Caspase-like_dom_sf"/>
</dbReference>
<dbReference type="InterPro" id="IPR050452">
    <property type="entry name" value="Metacaspase"/>
</dbReference>
<proteinExistence type="predicted"/>
<dbReference type="GO" id="GO:0005737">
    <property type="term" value="C:cytoplasm"/>
    <property type="evidence" value="ECO:0007669"/>
    <property type="project" value="TreeGrafter"/>
</dbReference>
<dbReference type="GO" id="GO:0006508">
    <property type="term" value="P:proteolysis"/>
    <property type="evidence" value="ECO:0007669"/>
    <property type="project" value="InterPro"/>
</dbReference>
<accession>A0A1M6KJ93</accession>
<name>A0A1M6KJ93_9BACE</name>
<organism evidence="4 5">
    <name type="scientific">Bacteroides stercorirosoris</name>
    <dbReference type="NCBI Taxonomy" id="871324"/>
    <lineage>
        <taxon>Bacteria</taxon>
        <taxon>Pseudomonadati</taxon>
        <taxon>Bacteroidota</taxon>
        <taxon>Bacteroidia</taxon>
        <taxon>Bacteroidales</taxon>
        <taxon>Bacteroidaceae</taxon>
        <taxon>Bacteroides</taxon>
    </lineage>
</organism>
<dbReference type="Gene3D" id="3.40.50.1460">
    <property type="match status" value="1"/>
</dbReference>
<sequence>MTKYRLLLRYSLFICLWLNTFTVSAQTNRALLVNISHYPDGNGWENIHADNDARLMHSLLAACGYQETGITTLTDAQATKRGIIRALQNLCNSTQAGDHVHLHFSCHGQQMMDDNGDEEDGLDEALIPYDALFWYEPGEYEGENHLRDDELGEWIRRLRRKAGAEGHVTVVLDACHSGTGNRLPEADDYVRGTGYIFAPDDYVPTAGKHQELSLHLKQEAGLAPTVVFSACLADEINFEYFDTRQSRYYGLLTYAFCEAARETKNTFLNVDRFTLLLKQKMQALTANKKKRKQTPYMECTNPQDSFRLGLKP</sequence>
<dbReference type="AlphaFoldDB" id="A0A1M6KJ93"/>
<keyword evidence="5" id="KW-1185">Reference proteome</keyword>
<dbReference type="RefSeq" id="WP_025833346.1">
    <property type="nucleotide sequence ID" value="NZ_FQZN01000038.1"/>
</dbReference>
<dbReference type="eggNOG" id="COG4249">
    <property type="taxonomic scope" value="Bacteria"/>
</dbReference>
<dbReference type="PANTHER" id="PTHR48104:SF30">
    <property type="entry name" value="METACASPASE-1"/>
    <property type="match status" value="1"/>
</dbReference>
<protein>
    <submittedName>
        <fullName evidence="4">Caspase domain-containing protein</fullName>
    </submittedName>
</protein>
<dbReference type="Proteomes" id="UP000184192">
    <property type="component" value="Unassembled WGS sequence"/>
</dbReference>
<feature type="chain" id="PRO_5009918986" evidence="2">
    <location>
        <begin position="26"/>
        <end position="312"/>
    </location>
</feature>
<gene>
    <name evidence="4" type="ORF">SAMN05444350_1381</name>
</gene>
<evidence type="ECO:0000256" key="2">
    <source>
        <dbReference type="SAM" id="SignalP"/>
    </source>
</evidence>
<reference evidence="5" key="1">
    <citation type="submission" date="2016-11" db="EMBL/GenBank/DDBJ databases">
        <authorList>
            <person name="Varghese N."/>
            <person name="Submissions S."/>
        </authorList>
    </citation>
    <scope>NUCLEOTIDE SEQUENCE [LARGE SCALE GENOMIC DNA]</scope>
    <source>
        <strain evidence="5">DSM 26884</strain>
    </source>
</reference>
<evidence type="ECO:0000256" key="1">
    <source>
        <dbReference type="SAM" id="MobiDB-lite"/>
    </source>
</evidence>
<dbReference type="GeneID" id="92714307"/>
<feature type="domain" description="Peptidase C14 caspase" evidence="3">
    <location>
        <begin position="28"/>
        <end position="305"/>
    </location>
</feature>
<dbReference type="SUPFAM" id="SSF52129">
    <property type="entry name" value="Caspase-like"/>
    <property type="match status" value="1"/>
</dbReference>
<dbReference type="InterPro" id="IPR011600">
    <property type="entry name" value="Pept_C14_caspase"/>
</dbReference>
<evidence type="ECO:0000259" key="3">
    <source>
        <dbReference type="Pfam" id="PF00656"/>
    </source>
</evidence>
<dbReference type="EMBL" id="FQZN01000038">
    <property type="protein sequence ID" value="SHJ58995.1"/>
    <property type="molecule type" value="Genomic_DNA"/>
</dbReference>
<feature type="region of interest" description="Disordered" evidence="1">
    <location>
        <begin position="292"/>
        <end position="312"/>
    </location>
</feature>
<dbReference type="GO" id="GO:0004197">
    <property type="term" value="F:cysteine-type endopeptidase activity"/>
    <property type="evidence" value="ECO:0007669"/>
    <property type="project" value="InterPro"/>
</dbReference>
<dbReference type="PANTHER" id="PTHR48104">
    <property type="entry name" value="METACASPASE-4"/>
    <property type="match status" value="1"/>
</dbReference>
<feature type="signal peptide" evidence="2">
    <location>
        <begin position="1"/>
        <end position="25"/>
    </location>
</feature>
<evidence type="ECO:0000313" key="4">
    <source>
        <dbReference type="EMBL" id="SHJ58995.1"/>
    </source>
</evidence>
<dbReference type="Pfam" id="PF00656">
    <property type="entry name" value="Peptidase_C14"/>
    <property type="match status" value="1"/>
</dbReference>
<evidence type="ECO:0000313" key="5">
    <source>
        <dbReference type="Proteomes" id="UP000184192"/>
    </source>
</evidence>
<keyword evidence="2" id="KW-0732">Signal</keyword>